<keyword evidence="6" id="KW-0539">Nucleus</keyword>
<dbReference type="OMA" id="RRHYIIH"/>
<dbReference type="PROSITE" id="PS50157">
    <property type="entry name" value="ZINC_FINGER_C2H2_2"/>
    <property type="match status" value="2"/>
</dbReference>
<dbReference type="GO" id="GO:0005634">
    <property type="term" value="C:nucleus"/>
    <property type="evidence" value="ECO:0007669"/>
    <property type="project" value="UniProtKB-SubCell"/>
</dbReference>
<evidence type="ECO:0000256" key="4">
    <source>
        <dbReference type="ARBA" id="ARBA00022771"/>
    </source>
</evidence>
<dbReference type="InParanoid" id="I3EHG5"/>
<dbReference type="PROSITE" id="PS00028">
    <property type="entry name" value="ZINC_FINGER_C2H2_1"/>
    <property type="match status" value="2"/>
</dbReference>
<dbReference type="GO" id="GO:0008270">
    <property type="term" value="F:zinc ion binding"/>
    <property type="evidence" value="ECO:0007669"/>
    <property type="project" value="UniProtKB-KW"/>
</dbReference>
<dbReference type="SMART" id="SM00355">
    <property type="entry name" value="ZnF_C2H2"/>
    <property type="match status" value="2"/>
</dbReference>
<evidence type="ECO:0000259" key="9">
    <source>
        <dbReference type="PROSITE" id="PS50157"/>
    </source>
</evidence>
<feature type="region of interest" description="Disordered" evidence="8">
    <location>
        <begin position="1"/>
        <end position="23"/>
    </location>
</feature>
<proteinExistence type="predicted"/>
<protein>
    <recommendedName>
        <fullName evidence="9">C2H2-type domain-containing protein</fullName>
    </recommendedName>
</protein>
<dbReference type="Gene3D" id="3.30.160.60">
    <property type="entry name" value="Classic Zinc Finger"/>
    <property type="match status" value="2"/>
</dbReference>
<evidence type="ECO:0000256" key="8">
    <source>
        <dbReference type="SAM" id="MobiDB-lite"/>
    </source>
</evidence>
<dbReference type="Proteomes" id="UP000002872">
    <property type="component" value="Unassembled WGS sequence"/>
</dbReference>
<evidence type="ECO:0000256" key="7">
    <source>
        <dbReference type="PROSITE-ProRule" id="PRU00042"/>
    </source>
</evidence>
<dbReference type="AlphaFoldDB" id="I3EHG5"/>
<keyword evidence="2" id="KW-0479">Metal-binding</keyword>
<evidence type="ECO:0000256" key="3">
    <source>
        <dbReference type="ARBA" id="ARBA00022737"/>
    </source>
</evidence>
<reference evidence="10" key="1">
    <citation type="submission" date="2011-01" db="EMBL/GenBank/DDBJ databases">
        <title>The Genome Sequence of Nematocida parisii strain ERTm3.</title>
        <authorList>
            <consortium name="The Broad Institute Genome Sequencing Platform"/>
            <consortium name="The Broad Institute Genome Sequencing Center for Infectious Disease"/>
            <person name="Cuomo C."/>
            <person name="Troemel E."/>
            <person name="Young S.K."/>
            <person name="Zeng Q."/>
            <person name="Gargeya S."/>
            <person name="Fitzgerald M."/>
            <person name="Haas B."/>
            <person name="Abouelleil A."/>
            <person name="Alvarado L."/>
            <person name="Arachchi H.M."/>
            <person name="Berlin A."/>
            <person name="Chapman S.B."/>
            <person name="Gearin G."/>
            <person name="Goldberg J."/>
            <person name="Griggs A."/>
            <person name="Gujja S."/>
            <person name="Hansen M."/>
            <person name="Heiman D."/>
            <person name="Howarth C."/>
            <person name="Larimer J."/>
            <person name="Lui A."/>
            <person name="MacDonald P.J.P."/>
            <person name="McCowen C."/>
            <person name="Montmayeur A."/>
            <person name="Murphy C."/>
            <person name="Neiman D."/>
            <person name="Pearson M."/>
            <person name="Priest M."/>
            <person name="Roberts A."/>
            <person name="Saif S."/>
            <person name="Shea T."/>
            <person name="Sisk P."/>
            <person name="Stolte C."/>
            <person name="Sykes S."/>
            <person name="Wortman J."/>
            <person name="Nusbaum C."/>
            <person name="Birren B."/>
        </authorList>
    </citation>
    <scope>NUCLEOTIDE SEQUENCE</scope>
    <source>
        <strain evidence="10">ERTm3</strain>
    </source>
</reference>
<dbReference type="OrthoDB" id="6365676at2759"/>
<dbReference type="EMBL" id="GL870878">
    <property type="protein sequence ID" value="EIJ88662.1"/>
    <property type="molecule type" value="Genomic_DNA"/>
</dbReference>
<evidence type="ECO:0000256" key="5">
    <source>
        <dbReference type="ARBA" id="ARBA00022833"/>
    </source>
</evidence>
<feature type="compositionally biased region" description="Basic and acidic residues" evidence="8">
    <location>
        <begin position="1"/>
        <end position="14"/>
    </location>
</feature>
<dbReference type="FunFam" id="3.30.160.60:FF:001102">
    <property type="entry name" value="Transcription factor IIIA"/>
    <property type="match status" value="1"/>
</dbReference>
<dbReference type="InterPro" id="IPR036236">
    <property type="entry name" value="Znf_C2H2_sf"/>
</dbReference>
<dbReference type="PANTHER" id="PTHR23235">
    <property type="entry name" value="KRUEPPEL-LIKE TRANSCRIPTION FACTOR"/>
    <property type="match status" value="1"/>
</dbReference>
<feature type="domain" description="C2H2-type" evidence="9">
    <location>
        <begin position="111"/>
        <end position="140"/>
    </location>
</feature>
<keyword evidence="3" id="KW-0677">Repeat</keyword>
<gene>
    <name evidence="10" type="ORF">NEQG_01352</name>
</gene>
<keyword evidence="4 7" id="KW-0863">Zinc-finger</keyword>
<evidence type="ECO:0000256" key="2">
    <source>
        <dbReference type="ARBA" id="ARBA00022723"/>
    </source>
</evidence>
<dbReference type="HOGENOM" id="CLU_1586931_0_0_1"/>
<comment type="subcellular location">
    <subcellularLocation>
        <location evidence="1">Nucleus</location>
    </subcellularLocation>
</comment>
<feature type="domain" description="C2H2-type" evidence="9">
    <location>
        <begin position="141"/>
        <end position="171"/>
    </location>
</feature>
<keyword evidence="5" id="KW-0862">Zinc</keyword>
<keyword evidence="11" id="KW-1185">Reference proteome</keyword>
<accession>I3EHG5</accession>
<organism evidence="10 11">
    <name type="scientific">Nematocida parisii (strain ERTm3)</name>
    <name type="common">Nematode killer fungus</name>
    <dbReference type="NCBI Taxonomy" id="935791"/>
    <lineage>
        <taxon>Eukaryota</taxon>
        <taxon>Fungi</taxon>
        <taxon>Fungi incertae sedis</taxon>
        <taxon>Microsporidia</taxon>
        <taxon>Nematocida</taxon>
    </lineage>
</organism>
<dbReference type="STRING" id="935791.I3EHG5"/>
<dbReference type="SUPFAM" id="SSF57667">
    <property type="entry name" value="beta-beta-alpha zinc fingers"/>
    <property type="match status" value="1"/>
</dbReference>
<evidence type="ECO:0000313" key="11">
    <source>
        <dbReference type="Proteomes" id="UP000002872"/>
    </source>
</evidence>
<dbReference type="InterPro" id="IPR013087">
    <property type="entry name" value="Znf_C2H2_type"/>
</dbReference>
<evidence type="ECO:0000256" key="6">
    <source>
        <dbReference type="ARBA" id="ARBA00023242"/>
    </source>
</evidence>
<name>I3EHG5_NEMP3</name>
<dbReference type="Pfam" id="PF00096">
    <property type="entry name" value="zf-C2H2"/>
    <property type="match status" value="2"/>
</dbReference>
<dbReference type="VEuPathDB" id="MicrosporidiaDB:NEQG_01352"/>
<evidence type="ECO:0000256" key="1">
    <source>
        <dbReference type="ARBA" id="ARBA00004123"/>
    </source>
</evidence>
<sequence>MEGTRNGREYRQEIENTTNVRKRKAEKHVNEAYLIDPDCSKRYEEWREEDDQNMLPFNILAKCAAKELKHLTKNKPKKGYKSDGMSTMSEKDSDIEDIEFPYSISGDKKLYRCTFEGCGKEFPSLSRMRRHYIIHTGAKPFKCLNAKCTKSFSRRDNMIQHYKGHCTHTKM</sequence>
<evidence type="ECO:0000313" key="10">
    <source>
        <dbReference type="EMBL" id="EIJ88662.1"/>
    </source>
</evidence>